<protein>
    <recommendedName>
        <fullName evidence="3">Structural maintenance of chromosomes protein</fullName>
    </recommendedName>
</protein>
<accession>A0A396HVN7</accession>
<reference evidence="2" key="1">
    <citation type="journal article" date="2018" name="Nat. Plants">
        <title>Whole-genome landscape of Medicago truncatula symbiotic genes.</title>
        <authorList>
            <person name="Pecrix Y."/>
            <person name="Gamas P."/>
            <person name="Carrere S."/>
        </authorList>
    </citation>
    <scope>NUCLEOTIDE SEQUENCE</scope>
    <source>
        <tissue evidence="2">Leaves</tissue>
    </source>
</reference>
<dbReference type="EMBL" id="PSQE01000005">
    <property type="protein sequence ID" value="RHN57410.1"/>
    <property type="molecule type" value="Genomic_DNA"/>
</dbReference>
<proteinExistence type="predicted"/>
<organism evidence="2">
    <name type="scientific">Medicago truncatula</name>
    <name type="common">Barrel medic</name>
    <name type="synonym">Medicago tribuloides</name>
    <dbReference type="NCBI Taxonomy" id="3880"/>
    <lineage>
        <taxon>Eukaryota</taxon>
        <taxon>Viridiplantae</taxon>
        <taxon>Streptophyta</taxon>
        <taxon>Embryophyta</taxon>
        <taxon>Tracheophyta</taxon>
        <taxon>Spermatophyta</taxon>
        <taxon>Magnoliopsida</taxon>
        <taxon>eudicotyledons</taxon>
        <taxon>Gunneridae</taxon>
        <taxon>Pentapetalae</taxon>
        <taxon>rosids</taxon>
        <taxon>fabids</taxon>
        <taxon>Fabales</taxon>
        <taxon>Fabaceae</taxon>
        <taxon>Papilionoideae</taxon>
        <taxon>50 kb inversion clade</taxon>
        <taxon>NPAAA clade</taxon>
        <taxon>Hologalegina</taxon>
        <taxon>IRL clade</taxon>
        <taxon>Trifolieae</taxon>
        <taxon>Medicago</taxon>
    </lineage>
</organism>
<comment type="caution">
    <text evidence="2">The sequence shown here is derived from an EMBL/GenBank/DDBJ whole genome shotgun (WGS) entry which is preliminary data.</text>
</comment>
<sequence length="115" mass="13655">MYNEVLDAHEKSNNLENNLKDITKEHKNFIKEKEVIEKQQTTAFNKRAELDVKDLQEKISRNERDKGDAEKELKIFEKQIEDSMDELGKISPIYDGLVQREKDITMRYNVVVHVY</sequence>
<evidence type="ECO:0000256" key="1">
    <source>
        <dbReference type="SAM" id="Coils"/>
    </source>
</evidence>
<name>A0A396HVN7_MEDTR</name>
<dbReference type="PANTHER" id="PTHR43977">
    <property type="entry name" value="STRUCTURAL MAINTENANCE OF CHROMOSOMES PROTEIN 3"/>
    <property type="match status" value="1"/>
</dbReference>
<evidence type="ECO:0008006" key="3">
    <source>
        <dbReference type="Google" id="ProtNLM"/>
    </source>
</evidence>
<keyword evidence="1" id="KW-0175">Coiled coil</keyword>
<dbReference type="Proteomes" id="UP000265566">
    <property type="component" value="Chromosome 5"/>
</dbReference>
<dbReference type="AlphaFoldDB" id="A0A396HVN7"/>
<evidence type="ECO:0000313" key="2">
    <source>
        <dbReference type="EMBL" id="RHN57410.1"/>
    </source>
</evidence>
<feature type="coiled-coil region" evidence="1">
    <location>
        <begin position="5"/>
        <end position="86"/>
    </location>
</feature>
<gene>
    <name evidence="2" type="ORF">MtrunA17_Chr5g0440081</name>
</gene>
<dbReference type="Gramene" id="rna32951">
    <property type="protein sequence ID" value="RHN57410.1"/>
    <property type="gene ID" value="gene32951"/>
</dbReference>